<protein>
    <submittedName>
        <fullName evidence="2">Uncharacterized protein</fullName>
    </submittedName>
</protein>
<proteinExistence type="predicted"/>
<reference evidence="2" key="1">
    <citation type="submission" date="2024-06" db="UniProtKB">
        <authorList>
            <consortium name="Ensembl"/>
        </authorList>
    </citation>
    <scope>IDENTIFICATION</scope>
</reference>
<dbReference type="AlphaFoldDB" id="M3XTX9"/>
<sequence length="245" mass="24785">MGSGDLPGSQMGLAEDLGRPGDSRVSASGASGPGLSPPLPPSPPPPPPLPGALPGPPPTSGIPASRAGACVRRSAGQSVRRGKPSAPACGGCRAWKGKGAEAGPRFPPTLGGAQEAAVLKRRRRRRQHSGEGGREHEWGGACPRAPAPLVPPAQLRSRSRAGGPGVRGAPSPVRSSVTQAYQDAVWSRNQGDWDAPLQQEPSEGRTQDQASSPTGARHRVWDAVGSAEGRLGAAEAAAGWPGPPG</sequence>
<evidence type="ECO:0000313" key="2">
    <source>
        <dbReference type="Ensembl" id="ENSMPUP00000002529.1"/>
    </source>
</evidence>
<accession>M3XTX9</accession>
<dbReference type="InParanoid" id="M3XTX9"/>
<dbReference type="OMA" id="GREHEWG"/>
<evidence type="ECO:0000256" key="1">
    <source>
        <dbReference type="SAM" id="MobiDB-lite"/>
    </source>
</evidence>
<feature type="region of interest" description="Disordered" evidence="1">
    <location>
        <begin position="1"/>
        <end position="245"/>
    </location>
</feature>
<dbReference type="EMBL" id="AEYP01033673">
    <property type="status" value="NOT_ANNOTATED_CDS"/>
    <property type="molecule type" value="Genomic_DNA"/>
</dbReference>
<feature type="compositionally biased region" description="Basic and acidic residues" evidence="1">
    <location>
        <begin position="128"/>
        <end position="138"/>
    </location>
</feature>
<feature type="compositionally biased region" description="Low complexity" evidence="1">
    <location>
        <begin position="225"/>
        <end position="245"/>
    </location>
</feature>
<name>M3XTX9_MUSPF</name>
<dbReference type="Ensembl" id="ENSMPUT00000002581.1">
    <property type="protein sequence ID" value="ENSMPUP00000002529.1"/>
    <property type="gene ID" value="ENSMPUG00000002558.1"/>
</dbReference>
<feature type="compositionally biased region" description="Pro residues" evidence="1">
    <location>
        <begin position="35"/>
        <end position="60"/>
    </location>
</feature>
<organism evidence="2">
    <name type="scientific">Mustela putorius furo</name>
    <name type="common">European domestic ferret</name>
    <name type="synonym">Mustela furo</name>
    <dbReference type="NCBI Taxonomy" id="9669"/>
    <lineage>
        <taxon>Eukaryota</taxon>
        <taxon>Metazoa</taxon>
        <taxon>Chordata</taxon>
        <taxon>Craniata</taxon>
        <taxon>Vertebrata</taxon>
        <taxon>Euteleostomi</taxon>
        <taxon>Mammalia</taxon>
        <taxon>Eutheria</taxon>
        <taxon>Laurasiatheria</taxon>
        <taxon>Carnivora</taxon>
        <taxon>Caniformia</taxon>
        <taxon>Musteloidea</taxon>
        <taxon>Mustelidae</taxon>
        <taxon>Mustelinae</taxon>
        <taxon>Mustela</taxon>
    </lineage>
</organism>
<dbReference type="HOGENOM" id="CLU_1133269_0_0_1"/>